<reference evidence="6 7" key="1">
    <citation type="submission" date="2018-03" db="EMBL/GenBank/DDBJ databases">
        <title>The ancient ancestry and fast evolution of plastids.</title>
        <authorList>
            <person name="Moore K.R."/>
            <person name="Magnabosco C."/>
            <person name="Momper L."/>
            <person name="Gold D.A."/>
            <person name="Bosak T."/>
            <person name="Fournier G.P."/>
        </authorList>
    </citation>
    <scope>NUCLEOTIDE SEQUENCE [LARGE SCALE GENOMIC DNA]</scope>
    <source>
        <strain evidence="6 7">CCALA 037</strain>
    </source>
</reference>
<comment type="subunit">
    <text evidence="3">Homodimer.</text>
</comment>
<name>A0A2T1GD50_9CYAN</name>
<dbReference type="EMBL" id="PVWO01000198">
    <property type="protein sequence ID" value="PSB55272.1"/>
    <property type="molecule type" value="Genomic_DNA"/>
</dbReference>
<feature type="binding site" evidence="3">
    <location>
        <position position="240"/>
    </location>
    <ligand>
        <name>NADP(+)</name>
        <dbReference type="ChEBI" id="CHEBI:58349"/>
    </ligand>
</feature>
<dbReference type="Proteomes" id="UP000238937">
    <property type="component" value="Unassembled WGS sequence"/>
</dbReference>
<accession>A0A2T1GD50</accession>
<feature type="binding site" evidence="3">
    <location>
        <position position="93"/>
    </location>
    <ligand>
        <name>shikimate</name>
        <dbReference type="ChEBI" id="CHEBI:36208"/>
    </ligand>
</feature>
<feature type="active site" description="Proton acceptor" evidence="3">
    <location>
        <position position="72"/>
    </location>
</feature>
<gene>
    <name evidence="3" type="primary">aroE</name>
    <name evidence="6" type="ORF">C7B77_15565</name>
</gene>
<dbReference type="SUPFAM" id="SSF51735">
    <property type="entry name" value="NAD(P)-binding Rossmann-fold domains"/>
    <property type="match status" value="1"/>
</dbReference>
<proteinExistence type="inferred from homology"/>
<comment type="caution">
    <text evidence="3">Lacks conserved residue(s) required for the propagation of feature annotation.</text>
</comment>
<comment type="function">
    <text evidence="3">Involved in the biosynthesis of the chorismate, which leads to the biosynthesis of aromatic amino acids. Catalyzes the reversible NADPH linked reduction of 3-dehydroshikimate (DHSA) to yield shikimate (SA).</text>
</comment>
<dbReference type="RefSeq" id="WP_106306553.1">
    <property type="nucleotide sequence ID" value="NZ_PVWO01000198.1"/>
</dbReference>
<dbReference type="OrthoDB" id="9792692at2"/>
<dbReference type="SUPFAM" id="SSF53223">
    <property type="entry name" value="Aminoacid dehydrogenase-like, N-terminal domain"/>
    <property type="match status" value="1"/>
</dbReference>
<feature type="domain" description="SDH C-terminal" evidence="5">
    <location>
        <begin position="263"/>
        <end position="293"/>
    </location>
</feature>
<comment type="pathway">
    <text evidence="1 3">Metabolic intermediate biosynthesis; chorismate biosynthesis; chorismate from D-erythrose 4-phosphate and phosphoenolpyruvate: step 4/7.</text>
</comment>
<feature type="binding site" evidence="3">
    <location>
        <position position="68"/>
    </location>
    <ligand>
        <name>shikimate</name>
        <dbReference type="ChEBI" id="CHEBI:36208"/>
    </ligand>
</feature>
<dbReference type="AlphaFoldDB" id="A0A2T1GD50"/>
<dbReference type="InterPro" id="IPR013708">
    <property type="entry name" value="Shikimate_DH-bd_N"/>
</dbReference>
<feature type="binding site" evidence="3">
    <location>
        <position position="263"/>
    </location>
    <ligand>
        <name>NADP(+)</name>
        <dbReference type="ChEBI" id="CHEBI:58349"/>
    </ligand>
</feature>
<evidence type="ECO:0000313" key="7">
    <source>
        <dbReference type="Proteomes" id="UP000238937"/>
    </source>
</evidence>
<feature type="binding site" evidence="3">
    <location>
        <begin position="132"/>
        <end position="136"/>
    </location>
    <ligand>
        <name>NADP(+)</name>
        <dbReference type="ChEBI" id="CHEBI:58349"/>
    </ligand>
</feature>
<dbReference type="InterPro" id="IPR046346">
    <property type="entry name" value="Aminoacid_DH-like_N_sf"/>
</dbReference>
<evidence type="ECO:0000259" key="5">
    <source>
        <dbReference type="Pfam" id="PF18317"/>
    </source>
</evidence>
<feature type="domain" description="Shikimate dehydrogenase substrate binding N-terminal" evidence="4">
    <location>
        <begin position="13"/>
        <end position="95"/>
    </location>
</feature>
<comment type="similarity">
    <text evidence="3">Belongs to the shikimate dehydrogenase family.</text>
</comment>
<dbReference type="Gene3D" id="3.40.50.10860">
    <property type="entry name" value="Leucine Dehydrogenase, chain A, domain 1"/>
    <property type="match status" value="1"/>
</dbReference>
<dbReference type="GO" id="GO:0009423">
    <property type="term" value="P:chorismate biosynthetic process"/>
    <property type="evidence" value="ECO:0007669"/>
    <property type="project" value="UniProtKB-UniRule"/>
</dbReference>
<evidence type="ECO:0000259" key="4">
    <source>
        <dbReference type="Pfam" id="PF08501"/>
    </source>
</evidence>
<feature type="binding site" evidence="3">
    <location>
        <position position="270"/>
    </location>
    <ligand>
        <name>shikimate</name>
        <dbReference type="ChEBI" id="CHEBI:36208"/>
    </ligand>
</feature>
<organism evidence="6 7">
    <name type="scientific">Chamaesiphon polymorphus CCALA 037</name>
    <dbReference type="NCBI Taxonomy" id="2107692"/>
    <lineage>
        <taxon>Bacteria</taxon>
        <taxon>Bacillati</taxon>
        <taxon>Cyanobacteriota</taxon>
        <taxon>Cyanophyceae</taxon>
        <taxon>Gomontiellales</taxon>
        <taxon>Chamaesiphonaceae</taxon>
        <taxon>Chamaesiphon</taxon>
    </lineage>
</organism>
<dbReference type="EC" id="1.1.1.25" evidence="3"/>
<dbReference type="GO" id="GO:0008652">
    <property type="term" value="P:amino acid biosynthetic process"/>
    <property type="evidence" value="ECO:0007669"/>
    <property type="project" value="UniProtKB-KW"/>
</dbReference>
<dbReference type="CDD" id="cd01065">
    <property type="entry name" value="NAD_bind_Shikimate_DH"/>
    <property type="match status" value="1"/>
</dbReference>
<dbReference type="PANTHER" id="PTHR21089">
    <property type="entry name" value="SHIKIMATE DEHYDROGENASE"/>
    <property type="match status" value="1"/>
</dbReference>
<evidence type="ECO:0000256" key="2">
    <source>
        <dbReference type="ARBA" id="ARBA00023141"/>
    </source>
</evidence>
<dbReference type="GO" id="GO:0009073">
    <property type="term" value="P:aromatic amino acid family biosynthetic process"/>
    <property type="evidence" value="ECO:0007669"/>
    <property type="project" value="UniProtKB-KW"/>
</dbReference>
<dbReference type="Gene3D" id="3.40.50.720">
    <property type="entry name" value="NAD(P)-binding Rossmann-like Domain"/>
    <property type="match status" value="1"/>
</dbReference>
<evidence type="ECO:0000256" key="3">
    <source>
        <dbReference type="HAMAP-Rule" id="MF_00222"/>
    </source>
</evidence>
<feature type="binding site" evidence="3">
    <location>
        <position position="242"/>
    </location>
    <ligand>
        <name>shikimate</name>
        <dbReference type="ChEBI" id="CHEBI:36208"/>
    </ligand>
</feature>
<evidence type="ECO:0000256" key="1">
    <source>
        <dbReference type="ARBA" id="ARBA00004871"/>
    </source>
</evidence>
<dbReference type="GO" id="GO:0019632">
    <property type="term" value="P:shikimate metabolic process"/>
    <property type="evidence" value="ECO:0007669"/>
    <property type="project" value="TreeGrafter"/>
</dbReference>
<dbReference type="Pfam" id="PF18317">
    <property type="entry name" value="SDH_C"/>
    <property type="match status" value="1"/>
</dbReference>
<dbReference type="InterPro" id="IPR041121">
    <property type="entry name" value="SDH_C"/>
</dbReference>
<keyword evidence="7" id="KW-1185">Reference proteome</keyword>
<dbReference type="InterPro" id="IPR022893">
    <property type="entry name" value="Shikimate_DH_fam"/>
</dbReference>
<comment type="catalytic activity">
    <reaction evidence="3">
        <text>shikimate + NADP(+) = 3-dehydroshikimate + NADPH + H(+)</text>
        <dbReference type="Rhea" id="RHEA:17737"/>
        <dbReference type="ChEBI" id="CHEBI:15378"/>
        <dbReference type="ChEBI" id="CHEBI:16630"/>
        <dbReference type="ChEBI" id="CHEBI:36208"/>
        <dbReference type="ChEBI" id="CHEBI:57783"/>
        <dbReference type="ChEBI" id="CHEBI:58349"/>
        <dbReference type="EC" id="1.1.1.25"/>
    </reaction>
</comment>
<feature type="binding site" evidence="3">
    <location>
        <position position="108"/>
    </location>
    <ligand>
        <name>shikimate</name>
        <dbReference type="ChEBI" id="CHEBI:36208"/>
    </ligand>
</feature>
<dbReference type="NCBIfam" id="NF001314">
    <property type="entry name" value="PRK00258.2-2"/>
    <property type="match status" value="1"/>
</dbReference>
<keyword evidence="2 3" id="KW-0057">Aromatic amino acid biosynthesis</keyword>
<evidence type="ECO:0000313" key="6">
    <source>
        <dbReference type="EMBL" id="PSB55272.1"/>
    </source>
</evidence>
<dbReference type="HAMAP" id="MF_00222">
    <property type="entry name" value="Shikimate_DH_AroE"/>
    <property type="match status" value="1"/>
</dbReference>
<dbReference type="InterPro" id="IPR036291">
    <property type="entry name" value="NAD(P)-bd_dom_sf"/>
</dbReference>
<protein>
    <recommendedName>
        <fullName evidence="3">Shikimate dehydrogenase (NADP(+))</fullName>
        <shortName evidence="3">SDH</shortName>
        <ecNumber evidence="3">1.1.1.25</ecNumber>
    </recommendedName>
</protein>
<dbReference type="GO" id="GO:0005829">
    <property type="term" value="C:cytosol"/>
    <property type="evidence" value="ECO:0007669"/>
    <property type="project" value="TreeGrafter"/>
</dbReference>
<dbReference type="PANTHER" id="PTHR21089:SF1">
    <property type="entry name" value="BIFUNCTIONAL 3-DEHYDROQUINATE DEHYDRATASE_SHIKIMATE DEHYDROGENASE, CHLOROPLASTIC"/>
    <property type="match status" value="1"/>
</dbReference>
<dbReference type="GO" id="GO:0050661">
    <property type="term" value="F:NADP binding"/>
    <property type="evidence" value="ECO:0007669"/>
    <property type="project" value="TreeGrafter"/>
</dbReference>
<sequence length="300" mass="31881">MSQITGTTKLLGVIGNPIAHTFSPVMHNAAIAALGLDYRYVAFDVAPAQLTTALAGFAAIGVVGCSVTIPHKQAVMPLLADISPLAKAVGAVNAIWNAPEGWQGTNTDISGFIAPLKAMTRDWGETTALILGNGGAARAVVAGCHQLGCRSVRVFGRDAAKLAAFGESWQDIRLETLSSDVPTPVKLHVHLWDELGTFIDRENLLLVNSTPIGMHPHTTDSPITAEIVAKIGSNSIAYDLIYTPRPTKFLQLAQAHGAIAIDGLEMLIQQGAIAFELWLQQAAPSDIMRQALLEHLSKRS</sequence>
<feature type="binding site" evidence="3">
    <location>
        <begin position="21"/>
        <end position="23"/>
    </location>
    <ligand>
        <name>shikimate</name>
        <dbReference type="ChEBI" id="CHEBI:36208"/>
    </ligand>
</feature>
<dbReference type="Pfam" id="PF08501">
    <property type="entry name" value="Shikimate_dh_N"/>
    <property type="match status" value="1"/>
</dbReference>
<comment type="caution">
    <text evidence="6">The sequence shown here is derived from an EMBL/GenBank/DDBJ whole genome shotgun (WGS) entry which is preliminary data.</text>
</comment>
<keyword evidence="3" id="KW-0028">Amino-acid biosynthesis</keyword>
<dbReference type="GO" id="GO:0004764">
    <property type="term" value="F:shikimate 3-dehydrogenase (NADP+) activity"/>
    <property type="evidence" value="ECO:0007669"/>
    <property type="project" value="UniProtKB-UniRule"/>
</dbReference>
<keyword evidence="3" id="KW-0521">NADP</keyword>
<dbReference type="UniPathway" id="UPA00053">
    <property type="reaction ID" value="UER00087"/>
</dbReference>
<keyword evidence="3" id="KW-0560">Oxidoreductase</keyword>